<evidence type="ECO:0000259" key="2">
    <source>
        <dbReference type="PROSITE" id="PS51841"/>
    </source>
</evidence>
<dbReference type="RefSeq" id="WP_133757139.1">
    <property type="nucleotide sequence ID" value="NZ_SOBW01000007.1"/>
</dbReference>
<sequence length="1107" mass="119515">MEKRLNFVFLASLSFVFSTVAQAPEIKVEGNLGTYPEIVSGDTNPQGTDNTLFASQLIGSSQSKSYRIRNLGTLNLSITSVKILGANPDDFSITVTPTSVIAPNSFSLLEIQFTPLAAGVRNAIVSIANNDSDENPYTYAIRGTGRCVSASTSIIPVSGPINTTATITGSHFDTTTTATINGLSMIVTLINSETIEVRIPNGATTGNINVEDRMGCTSITSFTVIDGSIGGCEGSKFLSDLIISEVTDATAGGLSYIEIYNGTGAPVALGNYAIGIYNNGAASPTNTLTLNAVTLNHNAIYIVAIGITNSPTSGNTCPQTGGNGQLANQTSTLVGINKKDQEHDVLRLLKSKNTVVVDEFGIYQDKSWMDTTIITGDRGFNFRRLYSASQLPNPIFNLADWNVIDWAGSGATSCSTNDYSNIGIFDFSGGNPPTITLNPTLPLNSCSLSTTLSVSATEGVNGGFPLAYQWYYNAPNSFNWVAIADTDPMYSGQHTSNLNILNLENFNGFQFYVQVRENGINCYKASIVVPIKIITTTWNGHKWEPLSPSSNTVTILNSDYTTNSKTGSFTTCSLVVKPGYTLNITDDHYVEVLNDVLVSGHSTEQFGEIVVDTKGALVQRGDDLEAGTFILANTGTSRVRKSTPVKQKWYAYTYWSSPVTDASVERALSMAAPSRRFYFEASNYLDTDGNDVDDNGDDWQLATGRMIPGVGYAATSRTTNIPFPRIDQTEFSGPFNTGNITAAIITNSFPTDNDWNLIGNPYPSAIDFKMVHKENANIIDGAAYLWSHFSPPLASNPGNQVLNFNSADYAIITTGSGNIAGASKIIPSDFIPSGQGFFVKGLHGGGTLTFKNSMRMADPTSNSQFFKHEATPVANKLWINLTSDSGVFNQILVAYVEGATDGFDGFAYDAERHLSSGTGASIYTTIPSRHKSYAIQGKAPTSLTLEEEVGLAFQTSITQATVYTISLDQTQGAFLAVNNIYLKDQLLELSHNLNTGDYNFSSATGDFKNRFVIHFKDQTLSVAEAISNADKLSIIELKTGQLQFSVGQQLAIKSVEIIDVLGRTLHHFKGQNSTEIYQLKEVSQAVYIARVVLSNDQIITKRIFKRR</sequence>
<gene>
    <name evidence="3" type="ORF">BXY82_1114</name>
</gene>
<dbReference type="InterPro" id="IPR014756">
    <property type="entry name" value="Ig_E-set"/>
</dbReference>
<feature type="signal peptide" evidence="1">
    <location>
        <begin position="1"/>
        <end position="23"/>
    </location>
</feature>
<dbReference type="Proteomes" id="UP000294689">
    <property type="component" value="Unassembled WGS sequence"/>
</dbReference>
<reference evidence="3 4" key="1">
    <citation type="submission" date="2019-03" db="EMBL/GenBank/DDBJ databases">
        <title>Genomic Encyclopedia of Archaeal and Bacterial Type Strains, Phase II (KMG-II): from individual species to whole genera.</title>
        <authorList>
            <person name="Goeker M."/>
        </authorList>
    </citation>
    <scope>NUCLEOTIDE SEQUENCE [LARGE SCALE GENOMIC DNA]</scope>
    <source>
        <strain evidence="3 4">DSM 28135</strain>
    </source>
</reference>
<feature type="chain" id="PRO_5020899689" evidence="1">
    <location>
        <begin position="24"/>
        <end position="1107"/>
    </location>
</feature>
<dbReference type="PROSITE" id="PS51841">
    <property type="entry name" value="LTD"/>
    <property type="match status" value="1"/>
</dbReference>
<dbReference type="NCBIfam" id="NF012200">
    <property type="entry name" value="choice_anch_D"/>
    <property type="match status" value="1"/>
</dbReference>
<evidence type="ECO:0000256" key="1">
    <source>
        <dbReference type="SAM" id="SignalP"/>
    </source>
</evidence>
<dbReference type="Gene3D" id="2.60.40.10">
    <property type="entry name" value="Immunoglobulins"/>
    <property type="match status" value="2"/>
</dbReference>
<feature type="domain" description="LTD" evidence="2">
    <location>
        <begin position="233"/>
        <end position="413"/>
    </location>
</feature>
<dbReference type="OrthoDB" id="1652165at2"/>
<name>A0A4R7Q7S9_9FLAO</name>
<dbReference type="InterPro" id="IPR001322">
    <property type="entry name" value="Lamin_tail_dom"/>
</dbReference>
<keyword evidence="4" id="KW-1185">Reference proteome</keyword>
<evidence type="ECO:0000313" key="4">
    <source>
        <dbReference type="Proteomes" id="UP000294689"/>
    </source>
</evidence>
<dbReference type="EMBL" id="SOBW01000007">
    <property type="protein sequence ID" value="TDU43697.1"/>
    <property type="molecule type" value="Genomic_DNA"/>
</dbReference>
<dbReference type="InterPro" id="IPR013783">
    <property type="entry name" value="Ig-like_fold"/>
</dbReference>
<evidence type="ECO:0000313" key="3">
    <source>
        <dbReference type="EMBL" id="TDU43697.1"/>
    </source>
</evidence>
<dbReference type="AlphaFoldDB" id="A0A4R7Q7S9"/>
<protein>
    <submittedName>
        <fullName evidence="3">Putative secreted protein (Por secretion system target)</fullName>
    </submittedName>
</protein>
<keyword evidence="1" id="KW-0732">Signal</keyword>
<comment type="caution">
    <text evidence="3">The sequence shown here is derived from an EMBL/GenBank/DDBJ whole genome shotgun (WGS) entry which is preliminary data.</text>
</comment>
<accession>A0A4R7Q7S9</accession>
<proteinExistence type="predicted"/>
<organism evidence="3 4">
    <name type="scientific">Gelidibacter sediminis</name>
    <dbReference type="NCBI Taxonomy" id="1608710"/>
    <lineage>
        <taxon>Bacteria</taxon>
        <taxon>Pseudomonadati</taxon>
        <taxon>Bacteroidota</taxon>
        <taxon>Flavobacteriia</taxon>
        <taxon>Flavobacteriales</taxon>
        <taxon>Flavobacteriaceae</taxon>
        <taxon>Gelidibacter</taxon>
    </lineage>
</organism>
<dbReference type="SUPFAM" id="SSF81296">
    <property type="entry name" value="E set domains"/>
    <property type="match status" value="1"/>
</dbReference>
<dbReference type="CDD" id="cd00603">
    <property type="entry name" value="IPT_PCSR"/>
    <property type="match status" value="1"/>
</dbReference>